<dbReference type="EMBL" id="BQXS01012464">
    <property type="protein sequence ID" value="GKT23430.1"/>
    <property type="molecule type" value="Genomic_DNA"/>
</dbReference>
<sequence>MSNTPNITQEAFDVQVGANNLTSLELISMGLSSNSSSQEITRISSIKFLFNLFHLKKQTMTRDRPISDSFDPQPIIHGDTDGSLSLEDGSSVSVSRLFSLICVIIAGYMYEFMTDSRDPRCLISSSEVNIVPFQNMNFIADILYDMFTDNNPHLYPLDGVFKNIENLIELGSIAVSIMNLLLKGRYNIIEKNKLMSELFNEALAKAVFTDLLGYSPDKLVLTEMEKNVASQLDSVEMMLIQRGWGDLIGPKAFKNPPRRGSLHASSHDPESIRRFIFEFSERHAGTHHDTIPMWYNVLNEKGIIKETYTKIVDENA</sequence>
<organism evidence="1 2">
    <name type="scientific">Aduncisulcus paluster</name>
    <dbReference type="NCBI Taxonomy" id="2918883"/>
    <lineage>
        <taxon>Eukaryota</taxon>
        <taxon>Metamonada</taxon>
        <taxon>Carpediemonas-like organisms</taxon>
        <taxon>Aduncisulcus</taxon>
    </lineage>
</organism>
<name>A0ABQ5JZD7_9EUKA</name>
<proteinExistence type="predicted"/>
<keyword evidence="2" id="KW-1185">Reference proteome</keyword>
<gene>
    <name evidence="1" type="ORF">ADUPG1_012422</name>
</gene>
<evidence type="ECO:0000313" key="1">
    <source>
        <dbReference type="EMBL" id="GKT23430.1"/>
    </source>
</evidence>
<accession>A0ABQ5JZD7</accession>
<comment type="caution">
    <text evidence="1">The sequence shown here is derived from an EMBL/GenBank/DDBJ whole genome shotgun (WGS) entry which is preliminary data.</text>
</comment>
<reference evidence="1" key="1">
    <citation type="submission" date="2022-03" db="EMBL/GenBank/DDBJ databases">
        <title>Draft genome sequence of Aduncisulcus paluster, a free-living microaerophilic Fornicata.</title>
        <authorList>
            <person name="Yuyama I."/>
            <person name="Kume K."/>
            <person name="Tamura T."/>
            <person name="Inagaki Y."/>
            <person name="Hashimoto T."/>
        </authorList>
    </citation>
    <scope>NUCLEOTIDE SEQUENCE</scope>
    <source>
        <strain evidence="1">NY0171</strain>
    </source>
</reference>
<evidence type="ECO:0000313" key="2">
    <source>
        <dbReference type="Proteomes" id="UP001057375"/>
    </source>
</evidence>
<dbReference type="Proteomes" id="UP001057375">
    <property type="component" value="Unassembled WGS sequence"/>
</dbReference>
<protein>
    <submittedName>
        <fullName evidence="1">Uncharacterized protein</fullName>
    </submittedName>
</protein>
<feature type="non-terminal residue" evidence="1">
    <location>
        <position position="316"/>
    </location>
</feature>